<accession>A0AB34INJ5</accession>
<reference evidence="1 2" key="1">
    <citation type="journal article" date="2024" name="Science">
        <title>Giant polyketide synthase enzymes in the biosynthesis of giant marine polyether toxins.</title>
        <authorList>
            <person name="Fallon T.R."/>
            <person name="Shende V.V."/>
            <person name="Wierzbicki I.H."/>
            <person name="Pendleton A.L."/>
            <person name="Watervoot N.F."/>
            <person name="Auber R.P."/>
            <person name="Gonzalez D.J."/>
            <person name="Wisecaver J.H."/>
            <person name="Moore B.S."/>
        </authorList>
    </citation>
    <scope>NUCLEOTIDE SEQUENCE [LARGE SCALE GENOMIC DNA]</scope>
    <source>
        <strain evidence="1 2">12B1</strain>
    </source>
</reference>
<evidence type="ECO:0000313" key="2">
    <source>
        <dbReference type="Proteomes" id="UP001515480"/>
    </source>
</evidence>
<protein>
    <submittedName>
        <fullName evidence="1">Uncharacterized protein</fullName>
    </submittedName>
</protein>
<comment type="caution">
    <text evidence="1">The sequence shown here is derived from an EMBL/GenBank/DDBJ whole genome shotgun (WGS) entry which is preliminary data.</text>
</comment>
<dbReference type="Proteomes" id="UP001515480">
    <property type="component" value="Unassembled WGS sequence"/>
</dbReference>
<evidence type="ECO:0000313" key="1">
    <source>
        <dbReference type="EMBL" id="KAL1503269.1"/>
    </source>
</evidence>
<name>A0AB34INJ5_PRYPA</name>
<dbReference type="AlphaFoldDB" id="A0AB34INJ5"/>
<gene>
    <name evidence="1" type="ORF">AB1Y20_011324</name>
</gene>
<keyword evidence="2" id="KW-1185">Reference proteome</keyword>
<proteinExistence type="predicted"/>
<dbReference type="EMBL" id="JBGBPQ010000022">
    <property type="protein sequence ID" value="KAL1503269.1"/>
    <property type="molecule type" value="Genomic_DNA"/>
</dbReference>
<organism evidence="1 2">
    <name type="scientific">Prymnesium parvum</name>
    <name type="common">Toxic golden alga</name>
    <dbReference type="NCBI Taxonomy" id="97485"/>
    <lineage>
        <taxon>Eukaryota</taxon>
        <taxon>Haptista</taxon>
        <taxon>Haptophyta</taxon>
        <taxon>Prymnesiophyceae</taxon>
        <taxon>Prymnesiales</taxon>
        <taxon>Prymnesiaceae</taxon>
        <taxon>Prymnesium</taxon>
    </lineage>
</organism>
<sequence>MRHRLVLTPQPTSPRPLELGPDLLKSLLLRHVRHCHSSRCATCAKLRTRIAAVKRRRALWRTFRAIARVAGVLALSRRRAACRVYAPGGVGYLQMEEEFEAMQREAKGAAVEKAEAAQREAKGAAIAEEVEAMPRGSEGAAMEEVEAIQREAKRARCGPSRRS</sequence>